<dbReference type="PANTHER" id="PTHR13142:SF1">
    <property type="entry name" value="INNER CENTROMERE PROTEIN"/>
    <property type="match status" value="1"/>
</dbReference>
<feature type="compositionally biased region" description="Low complexity" evidence="8">
    <location>
        <begin position="813"/>
        <end position="824"/>
    </location>
</feature>
<dbReference type="InterPro" id="IPR005635">
    <property type="entry name" value="Inner_centromere_prot_ARK-bd"/>
</dbReference>
<evidence type="ECO:0000256" key="6">
    <source>
        <dbReference type="ARBA" id="ARBA00023212"/>
    </source>
</evidence>
<dbReference type="AlphaFoldDB" id="A0A9P6C8N8"/>
<dbReference type="OrthoDB" id="6123at2759"/>
<feature type="compositionally biased region" description="Polar residues" evidence="8">
    <location>
        <begin position="516"/>
        <end position="527"/>
    </location>
</feature>
<keyword evidence="7" id="KW-0539">Nucleus</keyword>
<feature type="compositionally biased region" description="Polar residues" evidence="8">
    <location>
        <begin position="939"/>
        <end position="949"/>
    </location>
</feature>
<comment type="caution">
    <text evidence="10">The sequence shown here is derived from an EMBL/GenBank/DDBJ whole genome shotgun (WGS) entry which is preliminary data.</text>
</comment>
<reference evidence="10" key="1">
    <citation type="submission" date="2020-11" db="EMBL/GenBank/DDBJ databases">
        <authorList>
            <consortium name="DOE Joint Genome Institute"/>
            <person name="Ahrendt S."/>
            <person name="Riley R."/>
            <person name="Andreopoulos W."/>
            <person name="Labutti K."/>
            <person name="Pangilinan J."/>
            <person name="Ruiz-Duenas F.J."/>
            <person name="Barrasa J.M."/>
            <person name="Sanchez-Garcia M."/>
            <person name="Camarero S."/>
            <person name="Miyauchi S."/>
            <person name="Serrano A."/>
            <person name="Linde D."/>
            <person name="Babiker R."/>
            <person name="Drula E."/>
            <person name="Ayuso-Fernandez I."/>
            <person name="Pacheco R."/>
            <person name="Padilla G."/>
            <person name="Ferreira P."/>
            <person name="Barriuso J."/>
            <person name="Kellner H."/>
            <person name="Castanera R."/>
            <person name="Alfaro M."/>
            <person name="Ramirez L."/>
            <person name="Pisabarro A.G."/>
            <person name="Kuo A."/>
            <person name="Tritt A."/>
            <person name="Lipzen A."/>
            <person name="He G."/>
            <person name="Yan M."/>
            <person name="Ng V."/>
            <person name="Cullen D."/>
            <person name="Martin F."/>
            <person name="Rosso M.-N."/>
            <person name="Henrissat B."/>
            <person name="Hibbett D."/>
            <person name="Martinez A.T."/>
            <person name="Grigoriev I.V."/>
        </authorList>
    </citation>
    <scope>NUCLEOTIDE SEQUENCE</scope>
    <source>
        <strain evidence="10">CBS 247.69</strain>
    </source>
</reference>
<feature type="region of interest" description="Disordered" evidence="8">
    <location>
        <begin position="671"/>
        <end position="692"/>
    </location>
</feature>
<dbReference type="GO" id="GO:0007059">
    <property type="term" value="P:chromosome segregation"/>
    <property type="evidence" value="ECO:0007669"/>
    <property type="project" value="UniProtKB-KW"/>
</dbReference>
<evidence type="ECO:0000313" key="11">
    <source>
        <dbReference type="Proteomes" id="UP000807353"/>
    </source>
</evidence>
<keyword evidence="5" id="KW-0159">Chromosome partition</keyword>
<feature type="compositionally biased region" description="Basic and acidic residues" evidence="8">
    <location>
        <begin position="844"/>
        <end position="904"/>
    </location>
</feature>
<feature type="compositionally biased region" description="Polar residues" evidence="8">
    <location>
        <begin position="495"/>
        <end position="508"/>
    </location>
</feature>
<keyword evidence="4" id="KW-0963">Cytoplasm</keyword>
<feature type="region of interest" description="Disordered" evidence="8">
    <location>
        <begin position="1027"/>
        <end position="1069"/>
    </location>
</feature>
<evidence type="ECO:0000256" key="1">
    <source>
        <dbReference type="ARBA" id="ARBA00004123"/>
    </source>
</evidence>
<dbReference type="PANTHER" id="PTHR13142">
    <property type="entry name" value="INNER CENTROMERE PROTEIN"/>
    <property type="match status" value="1"/>
</dbReference>
<feature type="region of interest" description="Disordered" evidence="8">
    <location>
        <begin position="378"/>
        <end position="400"/>
    </location>
</feature>
<feature type="compositionally biased region" description="Polar residues" evidence="8">
    <location>
        <begin position="671"/>
        <end position="684"/>
    </location>
</feature>
<evidence type="ECO:0000256" key="8">
    <source>
        <dbReference type="SAM" id="MobiDB-lite"/>
    </source>
</evidence>
<evidence type="ECO:0000256" key="3">
    <source>
        <dbReference type="ARBA" id="ARBA00010042"/>
    </source>
</evidence>
<feature type="compositionally biased region" description="Polar residues" evidence="8">
    <location>
        <begin position="798"/>
        <end position="807"/>
    </location>
</feature>
<comment type="similarity">
    <text evidence="3">Belongs to the INCENP family.</text>
</comment>
<keyword evidence="11" id="KW-1185">Reference proteome</keyword>
<protein>
    <recommendedName>
        <fullName evidence="9">Inner centromere protein ARK-binding domain-containing protein</fullName>
    </recommendedName>
</protein>
<dbReference type="Pfam" id="PF03941">
    <property type="entry name" value="INCENP_ARK-bind"/>
    <property type="match status" value="1"/>
</dbReference>
<evidence type="ECO:0000256" key="5">
    <source>
        <dbReference type="ARBA" id="ARBA00022829"/>
    </source>
</evidence>
<organism evidence="10 11">
    <name type="scientific">Collybia nuda</name>
    <dbReference type="NCBI Taxonomy" id="64659"/>
    <lineage>
        <taxon>Eukaryota</taxon>
        <taxon>Fungi</taxon>
        <taxon>Dikarya</taxon>
        <taxon>Basidiomycota</taxon>
        <taxon>Agaricomycotina</taxon>
        <taxon>Agaricomycetes</taxon>
        <taxon>Agaricomycetidae</taxon>
        <taxon>Agaricales</taxon>
        <taxon>Tricholomatineae</taxon>
        <taxon>Clitocybaceae</taxon>
        <taxon>Collybia</taxon>
    </lineage>
</organism>
<dbReference type="GO" id="GO:0005634">
    <property type="term" value="C:nucleus"/>
    <property type="evidence" value="ECO:0007669"/>
    <property type="project" value="UniProtKB-SubCell"/>
</dbReference>
<evidence type="ECO:0000313" key="10">
    <source>
        <dbReference type="EMBL" id="KAF9456187.1"/>
    </source>
</evidence>
<gene>
    <name evidence="10" type="ORF">BDZ94DRAFT_1292946</name>
</gene>
<comment type="subcellular location">
    <subcellularLocation>
        <location evidence="2">Cytoplasm</location>
        <location evidence="2">Cytoskeleton</location>
        <location evidence="2">Spindle</location>
    </subcellularLocation>
    <subcellularLocation>
        <location evidence="1">Nucleus</location>
    </subcellularLocation>
</comment>
<feature type="region of interest" description="Disordered" evidence="8">
    <location>
        <begin position="798"/>
        <end position="955"/>
    </location>
</feature>
<keyword evidence="6" id="KW-0206">Cytoskeleton</keyword>
<evidence type="ECO:0000256" key="4">
    <source>
        <dbReference type="ARBA" id="ARBA00022490"/>
    </source>
</evidence>
<dbReference type="EMBL" id="MU150448">
    <property type="protein sequence ID" value="KAF9456187.1"/>
    <property type="molecule type" value="Genomic_DNA"/>
</dbReference>
<name>A0A9P6C8N8_9AGAR</name>
<evidence type="ECO:0000256" key="7">
    <source>
        <dbReference type="ARBA" id="ARBA00023242"/>
    </source>
</evidence>
<feature type="compositionally biased region" description="Low complexity" evidence="8">
    <location>
        <begin position="579"/>
        <end position="594"/>
    </location>
</feature>
<feature type="compositionally biased region" description="Polar residues" evidence="8">
    <location>
        <begin position="537"/>
        <end position="575"/>
    </location>
</feature>
<evidence type="ECO:0000256" key="2">
    <source>
        <dbReference type="ARBA" id="ARBA00004186"/>
    </source>
</evidence>
<feature type="domain" description="Inner centromere protein ARK-binding" evidence="9">
    <location>
        <begin position="1043"/>
        <end position="1099"/>
    </location>
</feature>
<feature type="region of interest" description="Disordered" evidence="8">
    <location>
        <begin position="484"/>
        <end position="596"/>
    </location>
</feature>
<feature type="compositionally biased region" description="Basic and acidic residues" evidence="8">
    <location>
        <begin position="911"/>
        <end position="935"/>
    </location>
</feature>
<proteinExistence type="inferred from homology"/>
<accession>A0A9P6C8N8</accession>
<evidence type="ECO:0000259" key="9">
    <source>
        <dbReference type="Pfam" id="PF03941"/>
    </source>
</evidence>
<dbReference type="Proteomes" id="UP000807353">
    <property type="component" value="Unassembled WGS sequence"/>
</dbReference>
<sequence length="1136" mass="124447">MRPIPHIGLLDWSNAVRLSMANDPGRQFFHDQVKTHGFLFLQDYMDNILCKTKSDSLIELVKTPGRKKPILKKPNPVSKLSNSITLSFEVDGSEEDPAPINTFHKALLTVKDANVTNISPIQPEFEHTAEKQPKETVLSAHPLIPDVTPTTSKKNAHKTELFVSNHPEPNELSIIAEDDEAPERSQISISITRMDGPPVPEDHLNATGSSSDTFYSIALVSPVSEKRELPQMSPLAYLPSTRNIGCIIPNRPVMNSEPVEECSSKVLATLMPTLVPTSDPSSGGDFGSMDASTCDPKIIIPQFPVLPAPVPLRKSIRVPQDPSVGMITPGATLGGRTSWLKKAREAKAMEGSARSAEISTSTGPPILPASLHNVLKRKSSDTVTFSETTDPESGERQPKSAKVIEGDIAPLKSRVPQKSQKEEVIGDNVFQSPSQYQQEGMLDRFKRTVEGLGARVGKSIGKPLGAGAAVSALAEARAAAEARVAERNNKEDQSTKLTAVVASTTPDMTTHMGARSTATLKNESPKVSPSRDMVQRLSISDLFSPNDSKTKITSKGSQNATQHTPGTQQGPSDENQLNRESITTTPPESPPATRSRLDSRLISALDKPPPVFIPPIPAAVVAGKGFTTYPRSLKQHNFLHGQSTLESIKPDLLFDDDAPEWPPTQNAELSLRFDSQSQEKNTNPLDEDDSWPVDEKLSVGVQWTFGVGIDKEDSMTWSTMPSQSQAANIVSLDNDDALGRKKSVEGQRGSAISDYFDIVVDEEGYDTTPDDNELEDMLSMINPIKSKTTRNEGQTMTVSALSSQSQPGFLGQTSKLISSTSSTSKKGKPGVEKVLQMAAVAAKKQQEESDKKATRLKEMENRRQLAMQRKAEDDKAKLQDRERKLKEEGERRKREREETTEKKPLKFASGPKKDDDNAKKRKITVEPDRKNEPKKPVPKSTSAPKSSMKQPVALSSSAAYNASLQTIANTMTNPAEAKSSKPSATLLQKGKVIAAKTPVSDDDLSQPSQLVQIQMAARAKAQLQAAKQIAEPTVQSESIELPDINSEYSDSEDEERPRTFNPPDWAQSPELRQALQVQSTINPDDIFGAIRPLKMEELFKTRTSRFRARTSSANWTGSDRLTVEEERSYVKRMGFR</sequence>
<dbReference type="GO" id="GO:0005819">
    <property type="term" value="C:spindle"/>
    <property type="evidence" value="ECO:0007669"/>
    <property type="project" value="UniProtKB-SubCell"/>
</dbReference>
<dbReference type="Gene3D" id="6.10.250.2990">
    <property type="match status" value="1"/>
</dbReference>
<feature type="compositionally biased region" description="Basic and acidic residues" evidence="8">
    <location>
        <begin position="484"/>
        <end position="494"/>
    </location>
</feature>